<dbReference type="Gene3D" id="1.10.620.20">
    <property type="entry name" value="Ribonucleotide Reductase, subunit A"/>
    <property type="match status" value="1"/>
</dbReference>
<dbReference type="Proteomes" id="UP000031419">
    <property type="component" value="Unassembled WGS sequence"/>
</dbReference>
<comment type="caution">
    <text evidence="1">The sequence shown here is derived from an EMBL/GenBank/DDBJ whole genome shotgun (WGS) entry which is preliminary data.</text>
</comment>
<dbReference type="EMBL" id="JNVU01000039">
    <property type="protein sequence ID" value="KEI43315.1"/>
    <property type="molecule type" value="Genomic_DNA"/>
</dbReference>
<dbReference type="AlphaFoldDB" id="A0A073AV94"/>
<name>A0A073AV94_9PSEU</name>
<dbReference type="InterPro" id="IPR012348">
    <property type="entry name" value="RNR-like"/>
</dbReference>
<dbReference type="SUPFAM" id="SSF47240">
    <property type="entry name" value="Ferritin-like"/>
    <property type="match status" value="1"/>
</dbReference>
<dbReference type="STRING" id="28042.GU90_16235"/>
<reference evidence="1 2" key="1">
    <citation type="submission" date="2014-06" db="EMBL/GenBank/DDBJ databases">
        <title>Saccharopolyspora rectivirgula DSM-43113 Genome sequencing.</title>
        <authorList>
            <person name="Barrera C."/>
            <person name="Millon L."/>
            <person name="Rognon B."/>
            <person name="Zaugg C."/>
            <person name="Monod M."/>
        </authorList>
    </citation>
    <scope>NUCLEOTIDE SEQUENCE [LARGE SCALE GENOMIC DNA]</scope>
    <source>
        <strain evidence="1 2">DSM 43113</strain>
    </source>
</reference>
<evidence type="ECO:0000313" key="2">
    <source>
        <dbReference type="Proteomes" id="UP000031419"/>
    </source>
</evidence>
<dbReference type="eggNOG" id="COG3396">
    <property type="taxonomic scope" value="Bacteria"/>
</dbReference>
<sequence>MRGSLQVNDREKTAQRLLNSSARNSYDPEVDIDWDAPLAEDKPYIPFKRSSLYGTHLWDRLTEQQRIELTKHEFASMASNGIWFEVLLMQILLREYYNADPCSSHAQYALTEIGDETRHSTMFAKAVQRVGAPAYGPVPLLRLGGRLLPATLRGPAAYASILVAEEILDRLQRDQMWDEDVQPLVRMVNRIHVLEEARHVTFAREEVVRLMPRLNKVQLAHQQYLTALVSYCICYSLINPRVYRAVGLDPKQAHEVAWRNPNYLDTLHWCGEKIMGFLDEVGLVGKPGMYWWRKAHLIR</sequence>
<proteinExistence type="predicted"/>
<evidence type="ECO:0000313" key="1">
    <source>
        <dbReference type="EMBL" id="KEI43315.1"/>
    </source>
</evidence>
<protein>
    <submittedName>
        <fullName evidence="1">Membrane protein</fullName>
    </submittedName>
</protein>
<dbReference type="RefSeq" id="WP_029719523.1">
    <property type="nucleotide sequence ID" value="NZ_JAJUIW010000007.1"/>
</dbReference>
<dbReference type="InterPro" id="IPR009078">
    <property type="entry name" value="Ferritin-like_SF"/>
</dbReference>
<dbReference type="InterPro" id="IPR025859">
    <property type="entry name" value="AurF/CmlI"/>
</dbReference>
<accession>A0A073AV94</accession>
<dbReference type="GO" id="GO:0016491">
    <property type="term" value="F:oxidoreductase activity"/>
    <property type="evidence" value="ECO:0007669"/>
    <property type="project" value="InterPro"/>
</dbReference>
<dbReference type="OrthoDB" id="786532at2"/>
<dbReference type="Pfam" id="PF11583">
    <property type="entry name" value="AurF"/>
    <property type="match status" value="1"/>
</dbReference>
<keyword evidence="2" id="KW-1185">Reference proteome</keyword>
<organism evidence="1 2">
    <name type="scientific">Saccharopolyspora rectivirgula</name>
    <dbReference type="NCBI Taxonomy" id="28042"/>
    <lineage>
        <taxon>Bacteria</taxon>
        <taxon>Bacillati</taxon>
        <taxon>Actinomycetota</taxon>
        <taxon>Actinomycetes</taxon>
        <taxon>Pseudonocardiales</taxon>
        <taxon>Pseudonocardiaceae</taxon>
        <taxon>Saccharopolyspora</taxon>
    </lineage>
</organism>
<gene>
    <name evidence="1" type="ORF">GU90_16235</name>
</gene>